<evidence type="ECO:0000256" key="4">
    <source>
        <dbReference type="ARBA" id="ARBA00022643"/>
    </source>
</evidence>
<keyword evidence="4 10" id="KW-0288">FMN</keyword>
<feature type="transmembrane region" description="Helical" evidence="10">
    <location>
        <begin position="191"/>
        <end position="214"/>
    </location>
</feature>
<comment type="function">
    <text evidence="10">Part of a membrane-bound complex that couples electron transfer with translocation of ions across the membrane.</text>
</comment>
<dbReference type="Proteomes" id="UP000719500">
    <property type="component" value="Unassembled WGS sequence"/>
</dbReference>
<feature type="transmembrane region" description="Helical" evidence="10">
    <location>
        <begin position="26"/>
        <end position="43"/>
    </location>
</feature>
<keyword evidence="8 10" id="KW-1133">Transmembrane helix</keyword>
<keyword evidence="10" id="KW-1003">Cell membrane</keyword>
<name>A0ABS2FUX6_9FIRM</name>
<evidence type="ECO:0000256" key="7">
    <source>
        <dbReference type="ARBA" id="ARBA00022982"/>
    </source>
</evidence>
<dbReference type="EMBL" id="JACSNX010000010">
    <property type="protein sequence ID" value="MBM6851432.1"/>
    <property type="molecule type" value="Genomic_DNA"/>
</dbReference>
<keyword evidence="3 10" id="KW-0285">Flavoprotein</keyword>
<dbReference type="NCBIfam" id="TIGR01946">
    <property type="entry name" value="rnfD"/>
    <property type="match status" value="1"/>
</dbReference>
<comment type="subunit">
    <text evidence="10">The complex is composed of six subunits: RnfA, RnfB, RnfC, RnfD, RnfE and RnfG.</text>
</comment>
<evidence type="ECO:0000313" key="12">
    <source>
        <dbReference type="Proteomes" id="UP000719500"/>
    </source>
</evidence>
<feature type="transmembrane region" description="Helical" evidence="10">
    <location>
        <begin position="279"/>
        <end position="298"/>
    </location>
</feature>
<keyword evidence="1 10" id="KW-0813">Transport</keyword>
<comment type="cofactor">
    <cofactor evidence="10">
        <name>FMN</name>
        <dbReference type="ChEBI" id="CHEBI:58210"/>
    </cofactor>
</comment>
<feature type="transmembrane region" description="Helical" evidence="10">
    <location>
        <begin position="76"/>
        <end position="92"/>
    </location>
</feature>
<keyword evidence="5 10" id="KW-0812">Transmembrane</keyword>
<evidence type="ECO:0000256" key="1">
    <source>
        <dbReference type="ARBA" id="ARBA00022448"/>
    </source>
</evidence>
<organism evidence="11 12">
    <name type="scientific">Oscillibacter valericigenes</name>
    <dbReference type="NCBI Taxonomy" id="351091"/>
    <lineage>
        <taxon>Bacteria</taxon>
        <taxon>Bacillati</taxon>
        <taxon>Bacillota</taxon>
        <taxon>Clostridia</taxon>
        <taxon>Eubacteriales</taxon>
        <taxon>Oscillospiraceae</taxon>
        <taxon>Oscillibacter</taxon>
    </lineage>
</organism>
<keyword evidence="2 10" id="KW-0597">Phosphoprotein</keyword>
<protein>
    <recommendedName>
        <fullName evidence="10">Ion-translocating oxidoreductase complex subunit D</fullName>
        <ecNumber evidence="10">7.-.-.-</ecNumber>
    </recommendedName>
    <alternativeName>
        <fullName evidence="10">Rnf electron transport complex subunit D</fullName>
    </alternativeName>
</protein>
<evidence type="ECO:0000256" key="9">
    <source>
        <dbReference type="ARBA" id="ARBA00023136"/>
    </source>
</evidence>
<accession>A0ABS2FUX6</accession>
<dbReference type="InterPro" id="IPR004338">
    <property type="entry name" value="NqrB/RnfD"/>
</dbReference>
<keyword evidence="7 10" id="KW-0249">Electron transport</keyword>
<evidence type="ECO:0000256" key="3">
    <source>
        <dbReference type="ARBA" id="ARBA00022630"/>
    </source>
</evidence>
<evidence type="ECO:0000256" key="8">
    <source>
        <dbReference type="ARBA" id="ARBA00022989"/>
    </source>
</evidence>
<comment type="similarity">
    <text evidence="10">Belongs to the NqrB/RnfD family.</text>
</comment>
<dbReference type="RefSeq" id="WP_204804229.1">
    <property type="nucleotide sequence ID" value="NZ_JACSNS010000025.1"/>
</dbReference>
<dbReference type="PANTHER" id="PTHR30578">
    <property type="entry name" value="ELECTRON TRANSPORT COMPLEX PROTEIN RNFD"/>
    <property type="match status" value="1"/>
</dbReference>
<dbReference type="Pfam" id="PF03116">
    <property type="entry name" value="NQR2_RnfD_RnfE"/>
    <property type="match status" value="1"/>
</dbReference>
<dbReference type="PANTHER" id="PTHR30578:SF0">
    <property type="entry name" value="ION-TRANSLOCATING OXIDOREDUCTASE COMPLEX SUBUNIT D"/>
    <property type="match status" value="1"/>
</dbReference>
<feature type="transmembrane region" description="Helical" evidence="10">
    <location>
        <begin position="226"/>
        <end position="243"/>
    </location>
</feature>
<keyword evidence="12" id="KW-1185">Reference proteome</keyword>
<evidence type="ECO:0000256" key="2">
    <source>
        <dbReference type="ARBA" id="ARBA00022553"/>
    </source>
</evidence>
<sequence>MTDYKNLKLIATSSPHIRAAENTRSIMLDVIIAMMPALIWAIVKFGFRALLLTAVSAAGCVFFEWGYRKIMKKPQSVNDLSAVVTGILLAFVCPVNMPYWMILVGDFFAIVVVKQLFGGIGKNFINPALAGRAALVASYAGTMSGAWADPQAGWVPVVGTADVVTAATPLAYMKSGDMAGLTSQYSVTDMFLGNIGGSLGEISALLLIVGGLYLIWRKVINWQTPAAYIATVAVLTFLFPKGGADNLQFMLYSIFGGGLMLGAFFMATDYTTSPVTKAGQLIFGVGCGLLTVFIRYFGSYPEGVCYSIMIMNLVVALIDKAVKPSRFGVVKSAEKKEAAAK</sequence>
<comment type="caution">
    <text evidence="11">The sequence shown here is derived from an EMBL/GenBank/DDBJ whole genome shotgun (WGS) entry which is preliminary data.</text>
</comment>
<comment type="subcellular location">
    <subcellularLocation>
        <location evidence="10">Cell membrane</location>
        <topology evidence="10">Multi-pass membrane protein</topology>
    </subcellularLocation>
</comment>
<reference evidence="11 12" key="1">
    <citation type="journal article" date="2021" name="Sci. Rep.">
        <title>The distribution of antibiotic resistance genes in chicken gut microbiota commensals.</title>
        <authorList>
            <person name="Juricova H."/>
            <person name="Matiasovicova J."/>
            <person name="Kubasova T."/>
            <person name="Cejkova D."/>
            <person name="Rychlik I."/>
        </authorList>
    </citation>
    <scope>NUCLEOTIDE SEQUENCE [LARGE SCALE GENOMIC DNA]</scope>
    <source>
        <strain evidence="11 12">An411</strain>
    </source>
</reference>
<gene>
    <name evidence="10" type="primary">rnfD</name>
    <name evidence="11" type="ORF">H9X91_08285</name>
</gene>
<dbReference type="InterPro" id="IPR011303">
    <property type="entry name" value="RnfD_bac"/>
</dbReference>
<proteinExistence type="inferred from homology"/>
<dbReference type="EC" id="7.-.-.-" evidence="10"/>
<evidence type="ECO:0000313" key="11">
    <source>
        <dbReference type="EMBL" id="MBM6851432.1"/>
    </source>
</evidence>
<dbReference type="HAMAP" id="MF_00462">
    <property type="entry name" value="RsxD_RnfD"/>
    <property type="match status" value="1"/>
</dbReference>
<feature type="transmembrane region" description="Helical" evidence="10">
    <location>
        <begin position="49"/>
        <end position="67"/>
    </location>
</feature>
<keyword evidence="9 10" id="KW-0472">Membrane</keyword>
<feature type="transmembrane region" description="Helical" evidence="10">
    <location>
        <begin position="249"/>
        <end position="267"/>
    </location>
</feature>
<evidence type="ECO:0000256" key="6">
    <source>
        <dbReference type="ARBA" id="ARBA00022967"/>
    </source>
</evidence>
<evidence type="ECO:0000256" key="10">
    <source>
        <dbReference type="HAMAP-Rule" id="MF_00462"/>
    </source>
</evidence>
<evidence type="ECO:0000256" key="5">
    <source>
        <dbReference type="ARBA" id="ARBA00022692"/>
    </source>
</evidence>
<keyword evidence="6 10" id="KW-1278">Translocase</keyword>
<feature type="modified residue" description="FMN phosphoryl threonine" evidence="10">
    <location>
        <position position="168"/>
    </location>
</feature>